<dbReference type="InterPro" id="IPR001148">
    <property type="entry name" value="CA_dom"/>
</dbReference>
<dbReference type="InterPro" id="IPR023561">
    <property type="entry name" value="Carbonic_anhydrase_a-class"/>
</dbReference>
<comment type="caution">
    <text evidence="8">The sequence shown here is derived from an EMBL/GenBank/DDBJ whole genome shotgun (WGS) entry which is preliminary data.</text>
</comment>
<sequence>MKPISSNMQFMITTFLSLCVLFISLASTRGEIGMSCITLLFKVSDICTIQVTGYMCNLSFHLRSLATPLLHVIFLSCFLLNCAEEEAGFNYVPGSDIGPDRWGVINENWTTCGTGREQSPIDITEERIQEQPDLGRLLQKYQPARAALKNQHTYLEVEWNGNAGSITIDETRYNVIQFHWHSPSEHTINGQRYDLEMHIVHQNIDNETARAVVAVLYAYGHPDPFITKLEPLIRNANNVEEQPIGLVDPREAQGINTTKYYRYMGSLTVPPCTEGVVWTVLDKIRTVSTEQVNLMKQALPEEFKNNSRPLQNIYDRTIGLHQI</sequence>
<dbReference type="Gene3D" id="3.10.200.10">
    <property type="entry name" value="Alpha carbonic anhydrase"/>
    <property type="match status" value="1"/>
</dbReference>
<feature type="chain" id="PRO_5043108330" description="Carbonic anhydrase" evidence="6">
    <location>
        <begin position="31"/>
        <end position="323"/>
    </location>
</feature>
<comment type="function">
    <text evidence="6">Reversible hydration of carbon dioxide.</text>
</comment>
<dbReference type="Proteomes" id="UP001140206">
    <property type="component" value="Chromosome 4"/>
</dbReference>
<keyword evidence="5 6" id="KW-0456">Lyase</keyword>
<dbReference type="InterPro" id="IPR041891">
    <property type="entry name" value="Alpha_CA_prokaryot-like"/>
</dbReference>
<dbReference type="GO" id="GO:0006730">
    <property type="term" value="P:one-carbon metabolic process"/>
    <property type="evidence" value="ECO:0007669"/>
    <property type="project" value="TreeGrafter"/>
</dbReference>
<evidence type="ECO:0000259" key="7">
    <source>
        <dbReference type="PROSITE" id="PS51144"/>
    </source>
</evidence>
<reference evidence="8" key="1">
    <citation type="submission" date="2022-08" db="EMBL/GenBank/DDBJ databases">
        <authorList>
            <person name="Marques A."/>
        </authorList>
    </citation>
    <scope>NUCLEOTIDE SEQUENCE</scope>
    <source>
        <strain evidence="8">RhyPub2mFocal</strain>
        <tissue evidence="8">Leaves</tissue>
    </source>
</reference>
<evidence type="ECO:0000256" key="1">
    <source>
        <dbReference type="ARBA" id="ARBA00001947"/>
    </source>
</evidence>
<evidence type="ECO:0000313" key="9">
    <source>
        <dbReference type="Proteomes" id="UP001140206"/>
    </source>
</evidence>
<dbReference type="Pfam" id="PF00194">
    <property type="entry name" value="Carb_anhydrase"/>
    <property type="match status" value="1"/>
</dbReference>
<dbReference type="GO" id="GO:0008270">
    <property type="term" value="F:zinc ion binding"/>
    <property type="evidence" value="ECO:0007669"/>
    <property type="project" value="UniProtKB-UniRule"/>
</dbReference>
<dbReference type="AlphaFoldDB" id="A0AAV8D136"/>
<evidence type="ECO:0000256" key="5">
    <source>
        <dbReference type="ARBA" id="ARBA00023239"/>
    </source>
</evidence>
<evidence type="ECO:0000256" key="3">
    <source>
        <dbReference type="ARBA" id="ARBA00022723"/>
    </source>
</evidence>
<comment type="similarity">
    <text evidence="6">Belongs to the alpha-carbonic anhydrase family.</text>
</comment>
<protein>
    <recommendedName>
        <fullName evidence="2 6">Carbonic anhydrase</fullName>
        <ecNumber evidence="2 6">4.2.1.1</ecNumber>
    </recommendedName>
</protein>
<dbReference type="SMART" id="SM01057">
    <property type="entry name" value="Carb_anhydrase"/>
    <property type="match status" value="1"/>
</dbReference>
<feature type="domain" description="Alpha-carbonic anhydrase" evidence="7">
    <location>
        <begin position="87"/>
        <end position="322"/>
    </location>
</feature>
<dbReference type="PANTHER" id="PTHR18952:SF253">
    <property type="entry name" value="OS08G0470200 PROTEIN"/>
    <property type="match status" value="1"/>
</dbReference>
<dbReference type="InterPro" id="IPR036398">
    <property type="entry name" value="CA_dom_sf"/>
</dbReference>
<name>A0AAV8D136_9POAL</name>
<keyword evidence="3 6" id="KW-0479">Metal-binding</keyword>
<organism evidence="8 9">
    <name type="scientific">Rhynchospora pubera</name>
    <dbReference type="NCBI Taxonomy" id="906938"/>
    <lineage>
        <taxon>Eukaryota</taxon>
        <taxon>Viridiplantae</taxon>
        <taxon>Streptophyta</taxon>
        <taxon>Embryophyta</taxon>
        <taxon>Tracheophyta</taxon>
        <taxon>Spermatophyta</taxon>
        <taxon>Magnoliopsida</taxon>
        <taxon>Liliopsida</taxon>
        <taxon>Poales</taxon>
        <taxon>Cyperaceae</taxon>
        <taxon>Cyperoideae</taxon>
        <taxon>Rhynchosporeae</taxon>
        <taxon>Rhynchospora</taxon>
    </lineage>
</organism>
<evidence type="ECO:0000256" key="6">
    <source>
        <dbReference type="RuleBase" id="RU367011"/>
    </source>
</evidence>
<keyword evidence="6" id="KW-0732">Signal</keyword>
<accession>A0AAV8D136</accession>
<dbReference type="PANTHER" id="PTHR18952">
    <property type="entry name" value="CARBONIC ANHYDRASE"/>
    <property type="match status" value="1"/>
</dbReference>
<evidence type="ECO:0000256" key="2">
    <source>
        <dbReference type="ARBA" id="ARBA00012925"/>
    </source>
</evidence>
<dbReference type="InterPro" id="IPR018338">
    <property type="entry name" value="Carbonic_anhydrase_a-class_CS"/>
</dbReference>
<gene>
    <name evidence="8" type="ORF">LUZ62_070511</name>
</gene>
<comment type="catalytic activity">
    <reaction evidence="6">
        <text>hydrogencarbonate + H(+) = CO2 + H2O</text>
        <dbReference type="Rhea" id="RHEA:10748"/>
        <dbReference type="ChEBI" id="CHEBI:15377"/>
        <dbReference type="ChEBI" id="CHEBI:15378"/>
        <dbReference type="ChEBI" id="CHEBI:16526"/>
        <dbReference type="ChEBI" id="CHEBI:17544"/>
        <dbReference type="EC" id="4.2.1.1"/>
    </reaction>
</comment>
<dbReference type="SUPFAM" id="SSF51069">
    <property type="entry name" value="Carbonic anhydrase"/>
    <property type="match status" value="1"/>
</dbReference>
<dbReference type="PROSITE" id="PS00162">
    <property type="entry name" value="ALPHA_CA_1"/>
    <property type="match status" value="1"/>
</dbReference>
<keyword evidence="4 6" id="KW-0862">Zinc</keyword>
<dbReference type="PROSITE" id="PS51144">
    <property type="entry name" value="ALPHA_CA_2"/>
    <property type="match status" value="1"/>
</dbReference>
<dbReference type="GO" id="GO:0004089">
    <property type="term" value="F:carbonate dehydratase activity"/>
    <property type="evidence" value="ECO:0007669"/>
    <property type="project" value="UniProtKB-UniRule"/>
</dbReference>
<feature type="signal peptide" evidence="6">
    <location>
        <begin position="1"/>
        <end position="30"/>
    </location>
</feature>
<proteinExistence type="inferred from homology"/>
<dbReference type="EMBL" id="JAMFTS010000004">
    <property type="protein sequence ID" value="KAJ4760136.1"/>
    <property type="molecule type" value="Genomic_DNA"/>
</dbReference>
<evidence type="ECO:0000256" key="4">
    <source>
        <dbReference type="ARBA" id="ARBA00022833"/>
    </source>
</evidence>
<dbReference type="CDD" id="cd03124">
    <property type="entry name" value="alpha_CA_prokaryotic_like"/>
    <property type="match status" value="1"/>
</dbReference>
<dbReference type="EC" id="4.2.1.1" evidence="2 6"/>
<keyword evidence="9" id="KW-1185">Reference proteome</keyword>
<evidence type="ECO:0000313" key="8">
    <source>
        <dbReference type="EMBL" id="KAJ4760136.1"/>
    </source>
</evidence>
<comment type="cofactor">
    <cofactor evidence="1 6">
        <name>Zn(2+)</name>
        <dbReference type="ChEBI" id="CHEBI:29105"/>
    </cofactor>
</comment>